<feature type="compositionally biased region" description="Basic and acidic residues" evidence="6">
    <location>
        <begin position="537"/>
        <end position="550"/>
    </location>
</feature>
<proteinExistence type="inferred from homology"/>
<dbReference type="InterPro" id="IPR017853">
    <property type="entry name" value="GH"/>
</dbReference>
<dbReference type="EMBL" id="BAABHS010000046">
    <property type="protein sequence ID" value="GAA4992209.1"/>
    <property type="molecule type" value="Genomic_DNA"/>
</dbReference>
<dbReference type="PRINTS" id="PR00738">
    <property type="entry name" value="GLHYDRLASE20"/>
</dbReference>
<dbReference type="InterPro" id="IPR025705">
    <property type="entry name" value="Beta_hexosaminidase_sua/sub"/>
</dbReference>
<dbReference type="Gene3D" id="3.20.20.80">
    <property type="entry name" value="Glycosidases"/>
    <property type="match status" value="1"/>
</dbReference>
<comment type="catalytic activity">
    <reaction evidence="1">
        <text>Hydrolysis of terminal non-reducing N-acetyl-D-hexosamine residues in N-acetyl-beta-D-hexosaminides.</text>
        <dbReference type="EC" id="3.2.1.52"/>
    </reaction>
</comment>
<comment type="caution">
    <text evidence="9">The sequence shown here is derived from an EMBL/GenBank/DDBJ whole genome shotgun (WGS) entry which is preliminary data.</text>
</comment>
<dbReference type="RefSeq" id="WP_345680399.1">
    <property type="nucleotide sequence ID" value="NZ_BAABHS010000046.1"/>
</dbReference>
<dbReference type="Pfam" id="PF00728">
    <property type="entry name" value="Glyco_hydro_20"/>
    <property type="match status" value="1"/>
</dbReference>
<evidence type="ECO:0000259" key="8">
    <source>
        <dbReference type="Pfam" id="PF02838"/>
    </source>
</evidence>
<feature type="region of interest" description="Disordered" evidence="6">
    <location>
        <begin position="526"/>
        <end position="550"/>
    </location>
</feature>
<evidence type="ECO:0000256" key="2">
    <source>
        <dbReference type="ARBA" id="ARBA00006285"/>
    </source>
</evidence>
<feature type="domain" description="Beta-hexosaminidase bacterial type N-terminal" evidence="8">
    <location>
        <begin position="21"/>
        <end position="148"/>
    </location>
</feature>
<keyword evidence="10" id="KW-1185">Reference proteome</keyword>
<evidence type="ECO:0000259" key="7">
    <source>
        <dbReference type="Pfam" id="PF00728"/>
    </source>
</evidence>
<name>A0ABP9I9L2_9ACTN</name>
<dbReference type="PANTHER" id="PTHR22600:SF57">
    <property type="entry name" value="BETA-N-ACETYLHEXOSAMINIDASE"/>
    <property type="match status" value="1"/>
</dbReference>
<evidence type="ECO:0000313" key="10">
    <source>
        <dbReference type="Proteomes" id="UP001500466"/>
    </source>
</evidence>
<dbReference type="SUPFAM" id="SSF55545">
    <property type="entry name" value="beta-N-acetylhexosaminidase-like domain"/>
    <property type="match status" value="1"/>
</dbReference>
<dbReference type="InterPro" id="IPR015883">
    <property type="entry name" value="Glyco_hydro_20_cat"/>
</dbReference>
<evidence type="ECO:0000256" key="4">
    <source>
        <dbReference type="ARBA" id="ARBA00022801"/>
    </source>
</evidence>
<evidence type="ECO:0000256" key="1">
    <source>
        <dbReference type="ARBA" id="ARBA00001231"/>
    </source>
</evidence>
<feature type="domain" description="Glycoside hydrolase family 20 catalytic" evidence="7">
    <location>
        <begin position="152"/>
        <end position="494"/>
    </location>
</feature>
<evidence type="ECO:0000256" key="6">
    <source>
        <dbReference type="SAM" id="MobiDB-lite"/>
    </source>
</evidence>
<organism evidence="9 10">
    <name type="scientific">Yinghuangia aomiensis</name>
    <dbReference type="NCBI Taxonomy" id="676205"/>
    <lineage>
        <taxon>Bacteria</taxon>
        <taxon>Bacillati</taxon>
        <taxon>Actinomycetota</taxon>
        <taxon>Actinomycetes</taxon>
        <taxon>Kitasatosporales</taxon>
        <taxon>Streptomycetaceae</taxon>
        <taxon>Yinghuangia</taxon>
    </lineage>
</organism>
<dbReference type="InterPro" id="IPR015882">
    <property type="entry name" value="HEX_bac_N"/>
</dbReference>
<dbReference type="CDD" id="cd06563">
    <property type="entry name" value="GH20_chitobiase-like"/>
    <property type="match status" value="1"/>
</dbReference>
<dbReference type="EC" id="3.2.1.52" evidence="3"/>
<evidence type="ECO:0000256" key="5">
    <source>
        <dbReference type="ARBA" id="ARBA00023295"/>
    </source>
</evidence>
<evidence type="ECO:0000256" key="3">
    <source>
        <dbReference type="ARBA" id="ARBA00012663"/>
    </source>
</evidence>
<feature type="region of interest" description="Disordered" evidence="6">
    <location>
        <begin position="1"/>
        <end position="21"/>
    </location>
</feature>
<dbReference type="InterPro" id="IPR029018">
    <property type="entry name" value="Hex-like_dom2"/>
</dbReference>
<reference evidence="10" key="1">
    <citation type="journal article" date="2019" name="Int. J. Syst. Evol. Microbiol.">
        <title>The Global Catalogue of Microorganisms (GCM) 10K type strain sequencing project: providing services to taxonomists for standard genome sequencing and annotation.</title>
        <authorList>
            <consortium name="The Broad Institute Genomics Platform"/>
            <consortium name="The Broad Institute Genome Sequencing Center for Infectious Disease"/>
            <person name="Wu L."/>
            <person name="Ma J."/>
        </authorList>
    </citation>
    <scope>NUCLEOTIDE SEQUENCE [LARGE SCALE GENOMIC DNA]</scope>
    <source>
        <strain evidence="10">JCM 17986</strain>
    </source>
</reference>
<dbReference type="PANTHER" id="PTHR22600">
    <property type="entry name" value="BETA-HEXOSAMINIDASE"/>
    <property type="match status" value="1"/>
</dbReference>
<dbReference type="Gene3D" id="3.30.379.10">
    <property type="entry name" value="Chitobiase/beta-hexosaminidase domain 2-like"/>
    <property type="match status" value="1"/>
</dbReference>
<gene>
    <name evidence="9" type="ORF">GCM10023205_75790</name>
</gene>
<dbReference type="SUPFAM" id="SSF51445">
    <property type="entry name" value="(Trans)glycosidases"/>
    <property type="match status" value="1"/>
</dbReference>
<dbReference type="Proteomes" id="UP001500466">
    <property type="component" value="Unassembled WGS sequence"/>
</dbReference>
<accession>A0ABP9I9L2</accession>
<evidence type="ECO:0000313" key="9">
    <source>
        <dbReference type="EMBL" id="GAA4992209.1"/>
    </source>
</evidence>
<comment type="similarity">
    <text evidence="2">Belongs to the glycosyl hydrolase 20 family.</text>
</comment>
<keyword evidence="4" id="KW-0378">Hydrolase</keyword>
<sequence>MNTPHELPEVPDPAAGRRTPVPLPERLAWHDGAFRLDAATGLHVHPEAPELAPEAAWFRAVVGAALGCPLPDAATPRPGTVSLGIDAGLDAEAYRLSVRPDTVVLVGGDRAGVFRGLQTLRQLLPPAALRRARIAEGPWEIPAVSIADRPKYPWRGVLLDVVRHFLPKADVLRFVDTMAVHHLNVLHLHLTDDQGWRFPVPGWPRLVDVAAWRAESMVGTRHAPKFDGRPHGGYYTADDLREIVAYAADRHITVVPEVDLPGHAQAVLAAYPELAAGPAPDGVRTGWGISDAVLAASDTALAFCRDVLGEVCRIFPSRYVCVGGDEVPRGPWRGDPVSLARAAELGLPDSGALQHWFTAQLAGILAGHGRTLFGWDEILEDGAPDGALVGGWRGDHGTLAAARAGHDVVASPDTSVYLDYRQGEHPGEPIPIGTLVTVADIHGFEPVPDALTPAEARHVLGGQAALWAEQLDSPRAVDFAAYPRLCAFAEALWTRGPRDTAEFLARLARDHVPRLDALGIEYRPLAGPHPWQTRPDTPGHPRERADRDAELLVMTRRLREK</sequence>
<protein>
    <recommendedName>
        <fullName evidence="3">beta-N-acetylhexosaminidase</fullName>
        <ecNumber evidence="3">3.2.1.52</ecNumber>
    </recommendedName>
</protein>
<dbReference type="Pfam" id="PF02838">
    <property type="entry name" value="Glyco_hydro_20b"/>
    <property type="match status" value="1"/>
</dbReference>
<keyword evidence="5" id="KW-0326">Glycosidase</keyword>